<dbReference type="eggNOG" id="arCOG00568">
    <property type="taxonomic scope" value="Archaea"/>
</dbReference>
<dbReference type="HOGENOM" id="CLU_023226_0_0_2"/>
<protein>
    <recommendedName>
        <fullName evidence="4">DUF2206 domain-containing protein</fullName>
    </recommendedName>
</protein>
<dbReference type="InterPro" id="IPR018701">
    <property type="entry name" value="DUF2206_membrane"/>
</dbReference>
<dbReference type="Proteomes" id="UP000002061">
    <property type="component" value="Chromosome"/>
</dbReference>
<feature type="transmembrane region" description="Helical" evidence="1">
    <location>
        <begin position="248"/>
        <end position="269"/>
    </location>
</feature>
<accession>D5VTK5</accession>
<evidence type="ECO:0000313" key="3">
    <source>
        <dbReference type="Proteomes" id="UP000002061"/>
    </source>
</evidence>
<dbReference type="EMBL" id="CP002009">
    <property type="protein sequence ID" value="ADG13908.1"/>
    <property type="molecule type" value="Genomic_DNA"/>
</dbReference>
<proteinExistence type="predicted"/>
<feature type="transmembrane region" description="Helical" evidence="1">
    <location>
        <begin position="480"/>
        <end position="499"/>
    </location>
</feature>
<evidence type="ECO:0000256" key="1">
    <source>
        <dbReference type="SAM" id="Phobius"/>
    </source>
</evidence>
<reference evidence="2" key="1">
    <citation type="submission" date="2010-04" db="EMBL/GenBank/DDBJ databases">
        <title>Complete sequence of Methanocaldococcus infernus ME.</title>
        <authorList>
            <consortium name="US DOE Joint Genome Institute"/>
            <person name="Lucas S."/>
            <person name="Copeland A."/>
            <person name="Lapidus A."/>
            <person name="Cheng J.-F."/>
            <person name="Bruce D."/>
            <person name="Goodwin L."/>
            <person name="Pitluck S."/>
            <person name="Munk A.C."/>
            <person name="Detter J.C."/>
            <person name="Han C."/>
            <person name="Tapia R."/>
            <person name="Land M."/>
            <person name="Hauser L."/>
            <person name="Kyrpides N."/>
            <person name="Mikhailova N."/>
            <person name="Sieprawska-Lupa M."/>
            <person name="Whitman W.B."/>
            <person name="Woyke T."/>
        </authorList>
    </citation>
    <scope>NUCLEOTIDE SEQUENCE [LARGE SCALE GENOMIC DNA]</scope>
    <source>
        <strain evidence="2">ME</strain>
    </source>
</reference>
<feature type="transmembrane region" description="Helical" evidence="1">
    <location>
        <begin position="541"/>
        <end position="560"/>
    </location>
</feature>
<organism evidence="2 3">
    <name type="scientific">Methanocaldococcus infernus (strain DSM 11812 / JCM 15783 / ME)</name>
    <dbReference type="NCBI Taxonomy" id="573063"/>
    <lineage>
        <taxon>Archaea</taxon>
        <taxon>Methanobacteriati</taxon>
        <taxon>Methanobacteriota</taxon>
        <taxon>Methanomada group</taxon>
        <taxon>Methanococci</taxon>
        <taxon>Methanococcales</taxon>
        <taxon>Methanocaldococcaceae</taxon>
        <taxon>Methanocaldococcus</taxon>
    </lineage>
</organism>
<feature type="transmembrane region" description="Helical" evidence="1">
    <location>
        <begin position="356"/>
        <end position="374"/>
    </location>
</feature>
<evidence type="ECO:0008006" key="4">
    <source>
        <dbReference type="Google" id="ProtNLM"/>
    </source>
</evidence>
<dbReference type="KEGG" id="mif:Metin_1257"/>
<feature type="transmembrane region" description="Helical" evidence="1">
    <location>
        <begin position="78"/>
        <end position="102"/>
    </location>
</feature>
<feature type="transmembrane region" description="Helical" evidence="1">
    <location>
        <begin position="44"/>
        <end position="66"/>
    </location>
</feature>
<feature type="transmembrane region" description="Helical" evidence="1">
    <location>
        <begin position="176"/>
        <end position="198"/>
    </location>
</feature>
<sequence>MKVLNPLKLQNWEFKKFLLVVLLLQISLLILFTLKNNFKVETFIIKSLIGFIYLSFIPGYLLLRILRLHNLNTIESFSYALGLSIFFDMLIGLLINIFYPMVGITNKPISEIPILYTMVSIIFILCIFAYFRDKNYNSLDFIDIKDIINPQVLILSLIPFMSIFGVYLINYYNYNILLMAMIIIIGTLVLVIGFTDYIKSKYYPYIIWLIAFSLVYSDTLIGDITKIYDMQRYFPNLIINLGYYDLTKYTITSATILIYSIFIPIVVLITNCDVSILTKYLFPLYWTFVPILIYNFTCNYLNNLLTKKDAFFTSFLYISLPAFFTHPVIFLLKQILANYMLLLFINVLFNNNINNTSKYILLVFVSFSLIWSHYGTSALVFNMLVWTCICIFICTYIFNYKDIKSVYKKIINITLIYIVIYTSWYIYISHASVISTLIFLILSSINNTIYEKFNPEISGGIIILTTIVGFWNFIQKLIIIFFIFCSLLGTLYLFLNIFLNRSINNNYGNYIVIYIFMSLYFITLFIIMFLPNMSVMGIGRIYLVSFAIIAPNIIIGYKYYSIVINKLFKLYFKIDLPIFNIKYLYILITFFLLITTGFINEITKIDPPMFVILNKNSVLNSNNIISIGSYYHRVIYYTDLCSGMWFSKYYNKKFYVYEAGGGWTLEEYGIIPRKKIRKLKITQKYIGNNSYVYFSLINIKGIWESLHKSKNVIIYKNITNLNIYNYIKEVNKIYNNGGSTVYLS</sequence>
<feature type="transmembrane region" description="Helical" evidence="1">
    <location>
        <begin position="281"/>
        <end position="302"/>
    </location>
</feature>
<feature type="transmembrane region" description="Helical" evidence="1">
    <location>
        <begin position="114"/>
        <end position="131"/>
    </location>
</feature>
<dbReference type="Pfam" id="PF09971">
    <property type="entry name" value="DUF2206"/>
    <property type="match status" value="1"/>
</dbReference>
<feature type="transmembrane region" description="Helical" evidence="1">
    <location>
        <begin position="433"/>
        <end position="450"/>
    </location>
</feature>
<feature type="transmembrane region" description="Helical" evidence="1">
    <location>
        <begin position="581"/>
        <end position="599"/>
    </location>
</feature>
<feature type="transmembrane region" description="Helical" evidence="1">
    <location>
        <begin position="410"/>
        <end position="427"/>
    </location>
</feature>
<keyword evidence="1" id="KW-0472">Membrane</keyword>
<feature type="transmembrane region" description="Helical" evidence="1">
    <location>
        <begin position="380"/>
        <end position="398"/>
    </location>
</feature>
<dbReference type="RefSeq" id="WP_013100653.1">
    <property type="nucleotide sequence ID" value="NC_014122.1"/>
</dbReference>
<feature type="transmembrane region" description="Helical" evidence="1">
    <location>
        <begin position="205"/>
        <end position="228"/>
    </location>
</feature>
<feature type="transmembrane region" description="Helical" evidence="1">
    <location>
        <begin position="152"/>
        <end position="170"/>
    </location>
</feature>
<keyword evidence="3" id="KW-1185">Reference proteome</keyword>
<keyword evidence="1" id="KW-1133">Transmembrane helix</keyword>
<feature type="transmembrane region" description="Helical" evidence="1">
    <location>
        <begin position="457"/>
        <end position="474"/>
    </location>
</feature>
<name>D5VTK5_METIM</name>
<dbReference type="GeneID" id="9132277"/>
<feature type="transmembrane region" description="Helical" evidence="1">
    <location>
        <begin position="12"/>
        <end position="32"/>
    </location>
</feature>
<keyword evidence="1" id="KW-0812">Transmembrane</keyword>
<feature type="transmembrane region" description="Helical" evidence="1">
    <location>
        <begin position="511"/>
        <end position="529"/>
    </location>
</feature>
<evidence type="ECO:0000313" key="2">
    <source>
        <dbReference type="EMBL" id="ADG13908.1"/>
    </source>
</evidence>
<gene>
    <name evidence="2" type="ordered locus">Metin_1257</name>
</gene>
<dbReference type="OrthoDB" id="292292at2157"/>
<dbReference type="AlphaFoldDB" id="D5VTK5"/>